<feature type="compositionally biased region" description="Basic and acidic residues" evidence="1">
    <location>
        <begin position="324"/>
        <end position="352"/>
    </location>
</feature>
<dbReference type="SUPFAM" id="SSF52317">
    <property type="entry name" value="Class I glutamine amidotransferase-like"/>
    <property type="match status" value="1"/>
</dbReference>
<dbReference type="PANTHER" id="PTHR46965:SF1">
    <property type="entry name" value="BTB_POZ DOMAIN-CONTAINING PROTEIN 19"/>
    <property type="match status" value="1"/>
</dbReference>
<evidence type="ECO:0000259" key="2">
    <source>
        <dbReference type="PROSITE" id="PS50097"/>
    </source>
</evidence>
<dbReference type="InterPro" id="IPR000210">
    <property type="entry name" value="BTB/POZ_dom"/>
</dbReference>
<evidence type="ECO:0000313" key="4">
    <source>
        <dbReference type="Proteomes" id="UP001150062"/>
    </source>
</evidence>
<dbReference type="Proteomes" id="UP001150062">
    <property type="component" value="Unassembled WGS sequence"/>
</dbReference>
<reference evidence="3" key="1">
    <citation type="submission" date="2022-08" db="EMBL/GenBank/DDBJ databases">
        <title>Novel sulfate-reducing endosymbionts in the free-living metamonad Anaeramoeba.</title>
        <authorList>
            <person name="Jerlstrom-Hultqvist J."/>
            <person name="Cepicka I."/>
            <person name="Gallot-Lavallee L."/>
            <person name="Salas-Leiva D."/>
            <person name="Curtis B.A."/>
            <person name="Zahonova K."/>
            <person name="Pipaliya S."/>
            <person name="Dacks J."/>
            <person name="Roger A.J."/>
        </authorList>
    </citation>
    <scope>NUCLEOTIDE SEQUENCE</scope>
    <source>
        <strain evidence="3">Schooner1</strain>
    </source>
</reference>
<dbReference type="SMART" id="SM00225">
    <property type="entry name" value="BTB"/>
    <property type="match status" value="1"/>
</dbReference>
<dbReference type="SUPFAM" id="SSF54695">
    <property type="entry name" value="POZ domain"/>
    <property type="match status" value="1"/>
</dbReference>
<feature type="region of interest" description="Disordered" evidence="1">
    <location>
        <begin position="223"/>
        <end position="352"/>
    </location>
</feature>
<dbReference type="InterPro" id="IPR042846">
    <property type="entry name" value="BTBD19"/>
</dbReference>
<gene>
    <name evidence="3" type="ORF">M0813_27037</name>
</gene>
<dbReference type="InterPro" id="IPR029062">
    <property type="entry name" value="Class_I_gatase-like"/>
</dbReference>
<feature type="compositionally biased region" description="Polar residues" evidence="1">
    <location>
        <begin position="223"/>
        <end position="235"/>
    </location>
</feature>
<dbReference type="PANTHER" id="PTHR46965">
    <property type="entry name" value="BTB/POZ DOMAIN-CONTAINING PROTEIN 19"/>
    <property type="match status" value="1"/>
</dbReference>
<protein>
    <submittedName>
        <fullName evidence="3">Btb/poz domain-containing protein</fullName>
    </submittedName>
</protein>
<dbReference type="Gene3D" id="3.30.710.10">
    <property type="entry name" value="Potassium Channel Kv1.1, Chain A"/>
    <property type="match status" value="1"/>
</dbReference>
<feature type="domain" description="BTB" evidence="2">
    <location>
        <begin position="20"/>
        <end position="100"/>
    </location>
</feature>
<proteinExistence type="predicted"/>
<accession>A0ABQ8XXZ6</accession>
<dbReference type="Pfam" id="PF00651">
    <property type="entry name" value="BTB"/>
    <property type="match status" value="1"/>
</dbReference>
<dbReference type="CDD" id="cd03143">
    <property type="entry name" value="A4_beta-galactosidase_middle_domain"/>
    <property type="match status" value="1"/>
</dbReference>
<name>A0ABQ8XXZ6_9EUKA</name>
<dbReference type="InterPro" id="IPR011333">
    <property type="entry name" value="SKP1/BTB/POZ_sf"/>
</dbReference>
<organism evidence="3 4">
    <name type="scientific">Anaeramoeba flamelloides</name>
    <dbReference type="NCBI Taxonomy" id="1746091"/>
    <lineage>
        <taxon>Eukaryota</taxon>
        <taxon>Metamonada</taxon>
        <taxon>Anaeramoebidae</taxon>
        <taxon>Anaeramoeba</taxon>
    </lineage>
</organism>
<dbReference type="EMBL" id="JAOAOG010000239">
    <property type="protein sequence ID" value="KAJ6237476.1"/>
    <property type="molecule type" value="Genomic_DNA"/>
</dbReference>
<feature type="compositionally biased region" description="Basic and acidic residues" evidence="1">
    <location>
        <begin position="250"/>
        <end position="265"/>
    </location>
</feature>
<keyword evidence="4" id="KW-1185">Reference proteome</keyword>
<dbReference type="PROSITE" id="PS50097">
    <property type="entry name" value="BTB"/>
    <property type="match status" value="1"/>
</dbReference>
<evidence type="ECO:0000256" key="1">
    <source>
        <dbReference type="SAM" id="MobiDB-lite"/>
    </source>
</evidence>
<feature type="compositionally biased region" description="Low complexity" evidence="1">
    <location>
        <begin position="278"/>
        <end position="306"/>
    </location>
</feature>
<comment type="caution">
    <text evidence="3">The sequence shown here is derived from an EMBL/GenBank/DDBJ whole genome shotgun (WGS) entry which is preliminary data.</text>
</comment>
<sequence length="733" mass="85553">MKTTQITEKLQPHINNSKFSDVKFQVGKNKEEMYGHKFVLSINSKYFENLFFSKSKKTSTSCKKTTTKNSQVIISFPNTHPNTFLSVLEFCYLRKTKITERNVFKIIWCSKKFGLHELQKLCLVFLSENLNERNAIKAYQLFEKYQEKKHSKVAFNYIINRKQVFKIPKCFNGIRAKQIKSILKSNELTIHEKNLAQRVIERLLWKHRQELIQNKDEIKNKNFLNGNKIQNTSKGTNEKTRRIIKRRGSKTNDERSQARTIDEEKKRRKTNSRIKNYSFSSSFSSDYDSSSISSFPNSFDSANNESGGNGNEKEKQKAKKEKTRNKDKEKDKDKEKETEKGKEKEIEKEKGKETKKLKEKLKEKEKEKQKFKRIESLFDTQMINKISDICDNSTYSYDQYNEELWLDTDLSLMGKVTNGVNQLSLARCLTNQWVKIVDQEDIKMLSYIQWQRFLTRKSIKELLKSELFEEQRLDRFLQYLKSDGNLSIIGCEGSKKPVQNLSQSRKVKIKRSHIKVLLIGAQERRKRRKDVMRSIKSTGISHVSEINLCEKTPSFFELKKYDVVVVYSLGEFRSPTKAGNALADFVDNGGGLIIFSINCLRSDVNDNRELKGRITENDYLPIKKGKEDYTGRRKLGKIYEKKHHIMNEVKCFDGGSNSWHIASKKVTKGSKIITRYDNGNVMIAEKSMKNKGKVVVLNFFPVSDSVRNSDEYWKTNTDGHKIIANSVEYVYQK</sequence>
<evidence type="ECO:0000313" key="3">
    <source>
        <dbReference type="EMBL" id="KAJ6237476.1"/>
    </source>
</evidence>